<comment type="caution">
    <text evidence="1">The sequence shown here is derived from an EMBL/GenBank/DDBJ whole genome shotgun (WGS) entry which is preliminary data.</text>
</comment>
<dbReference type="Gene3D" id="1.10.220.10">
    <property type="entry name" value="Annexin"/>
    <property type="match status" value="1"/>
</dbReference>
<protein>
    <submittedName>
        <fullName evidence="1">Annexin</fullName>
    </submittedName>
</protein>
<dbReference type="GO" id="GO:0005544">
    <property type="term" value="F:calcium-dependent phospholipid binding"/>
    <property type="evidence" value="ECO:0007669"/>
    <property type="project" value="InterPro"/>
</dbReference>
<evidence type="ECO:0000313" key="2">
    <source>
        <dbReference type="EMBL" id="CAL6062968.1"/>
    </source>
</evidence>
<reference evidence="2 3" key="2">
    <citation type="submission" date="2024-07" db="EMBL/GenBank/DDBJ databases">
        <authorList>
            <person name="Akdeniz Z."/>
        </authorList>
    </citation>
    <scope>NUCLEOTIDE SEQUENCE [LARGE SCALE GENOMIC DNA]</scope>
</reference>
<name>A0AA86NAQ5_9EUKA</name>
<evidence type="ECO:0000313" key="1">
    <source>
        <dbReference type="EMBL" id="CAI9916219.1"/>
    </source>
</evidence>
<proteinExistence type="predicted"/>
<dbReference type="EMBL" id="CATOUU010000094">
    <property type="protein sequence ID" value="CAI9916219.1"/>
    <property type="molecule type" value="Genomic_DNA"/>
</dbReference>
<keyword evidence="3" id="KW-1185">Reference proteome</keyword>
<dbReference type="InterPro" id="IPR037104">
    <property type="entry name" value="Annexin_sf"/>
</dbReference>
<evidence type="ECO:0000313" key="3">
    <source>
        <dbReference type="Proteomes" id="UP001642409"/>
    </source>
</evidence>
<dbReference type="SUPFAM" id="SSF47874">
    <property type="entry name" value="Annexin"/>
    <property type="match status" value="1"/>
</dbReference>
<organism evidence="1">
    <name type="scientific">Hexamita inflata</name>
    <dbReference type="NCBI Taxonomy" id="28002"/>
    <lineage>
        <taxon>Eukaryota</taxon>
        <taxon>Metamonada</taxon>
        <taxon>Diplomonadida</taxon>
        <taxon>Hexamitidae</taxon>
        <taxon>Hexamitinae</taxon>
        <taxon>Hexamita</taxon>
    </lineage>
</organism>
<dbReference type="Proteomes" id="UP001642409">
    <property type="component" value="Unassembled WGS sequence"/>
</dbReference>
<reference evidence="1" key="1">
    <citation type="submission" date="2023-06" db="EMBL/GenBank/DDBJ databases">
        <authorList>
            <person name="Kurt Z."/>
        </authorList>
    </citation>
    <scope>NUCLEOTIDE SEQUENCE</scope>
</reference>
<accession>A0AA86NAQ5</accession>
<sequence>MNGLDLYQDKYIINHKNDPKIKYAELTYIPNQFEYLDPQGQAKQLMLRILSEDSYFLANELIDCQPLDVIDILYGNSDELLREIISKYKQLTNVELQTVLNKKYTGEVLRVINARLASLNIERIKDKYDQDRDCFELAAACKGFRSSLNIFFKIFLVSSLDRSVGVLYRFQELNEQSLDVAIKQKFDRDQVVEHSITILVEQTQERKQAKILRKALKDNRQLAIIRVLGSTNIFNILEAYQEMYDQDALKQIKMGSTGQYAKIINSLFE</sequence>
<dbReference type="GO" id="GO:0005509">
    <property type="term" value="F:calcium ion binding"/>
    <property type="evidence" value="ECO:0007669"/>
    <property type="project" value="InterPro"/>
</dbReference>
<gene>
    <name evidence="1" type="ORF">HINF_LOCUS3864</name>
    <name evidence="2" type="ORF">HINF_LOCUS50533</name>
</gene>
<dbReference type="EMBL" id="CAXDID020000242">
    <property type="protein sequence ID" value="CAL6062968.1"/>
    <property type="molecule type" value="Genomic_DNA"/>
</dbReference>
<dbReference type="AlphaFoldDB" id="A0AA86NAQ5"/>